<sequence>MTELSQKSKSQKCLETTTTKNMAESIAVTDNLPQTFNEIWQLYQTLEKNEEPTGSDKIQGCVYRACELCKKAISMVNQLHVFSDNEDIEEVATTNIRYMLLPGMLGYFLMKNTVRSRLAVVKESQEFYADFMKMCHNYGVTKYEIHIPSSAETEKKTTENKTSKPTGPPDVRGMANVRAGKIQRYKEQKELERKLNELQVTALQEHTDDEVKREYYMTLLKHWVNFCIEELDSIKDEITILEMMEHRKGEPSKHNPKNEHHEHKPLRPFIITKDAIQKQVYGLGYPSIPTMTIEEFFDKKVEEGTLSKHVAGSHSMQDWAADPEADQKAREKEEAEKEERQERDDEGELQKARDWDEYRDDHRRGWGNRKNRH</sequence>
<feature type="compositionally biased region" description="Basic and acidic residues" evidence="2">
    <location>
        <begin position="152"/>
        <end position="162"/>
    </location>
</feature>
<dbReference type="Pfam" id="PF04177">
    <property type="entry name" value="TAP42"/>
    <property type="match status" value="1"/>
</dbReference>
<feature type="compositionally biased region" description="Basic and acidic residues" evidence="2">
    <location>
        <begin position="325"/>
        <end position="364"/>
    </location>
</feature>
<accession>A0A9D3YSP7</accession>
<dbReference type="GO" id="GO:0009966">
    <property type="term" value="P:regulation of signal transduction"/>
    <property type="evidence" value="ECO:0007669"/>
    <property type="project" value="InterPro"/>
</dbReference>
<dbReference type="InterPro" id="IPR038511">
    <property type="entry name" value="TAP42/TAP46-like_sf"/>
</dbReference>
<feature type="region of interest" description="Disordered" evidence="2">
    <location>
        <begin position="151"/>
        <end position="174"/>
    </location>
</feature>
<comment type="similarity">
    <text evidence="1">Belongs to the IGBP1/TAP42 family.</text>
</comment>
<evidence type="ECO:0000313" key="3">
    <source>
        <dbReference type="EMBL" id="KAH3703841.1"/>
    </source>
</evidence>
<reference evidence="3" key="1">
    <citation type="journal article" date="2019" name="bioRxiv">
        <title>The Genome of the Zebra Mussel, Dreissena polymorpha: A Resource for Invasive Species Research.</title>
        <authorList>
            <person name="McCartney M.A."/>
            <person name="Auch B."/>
            <person name="Kono T."/>
            <person name="Mallez S."/>
            <person name="Zhang Y."/>
            <person name="Obille A."/>
            <person name="Becker A."/>
            <person name="Abrahante J.E."/>
            <person name="Garbe J."/>
            <person name="Badalamenti J.P."/>
            <person name="Herman A."/>
            <person name="Mangelson H."/>
            <person name="Liachko I."/>
            <person name="Sullivan S."/>
            <person name="Sone E.D."/>
            <person name="Koren S."/>
            <person name="Silverstein K.A.T."/>
            <person name="Beckman K.B."/>
            <person name="Gohl D.M."/>
        </authorList>
    </citation>
    <scope>NUCLEOTIDE SEQUENCE</scope>
    <source>
        <strain evidence="3">Duluth1</strain>
        <tissue evidence="3">Whole animal</tissue>
    </source>
</reference>
<comment type="caution">
    <text evidence="3">The sequence shown here is derived from an EMBL/GenBank/DDBJ whole genome shotgun (WGS) entry which is preliminary data.</text>
</comment>
<keyword evidence="4" id="KW-1185">Reference proteome</keyword>
<evidence type="ECO:0000313" key="4">
    <source>
        <dbReference type="Proteomes" id="UP000828390"/>
    </source>
</evidence>
<dbReference type="PANTHER" id="PTHR10933">
    <property type="entry name" value="IMMUNOGLOBULIN-BINDING PROTEIN 1"/>
    <property type="match status" value="1"/>
</dbReference>
<dbReference type="GO" id="GO:0051721">
    <property type="term" value="F:protein phosphatase 2A binding"/>
    <property type="evidence" value="ECO:0007669"/>
    <property type="project" value="TreeGrafter"/>
</dbReference>
<proteinExistence type="inferred from homology"/>
<evidence type="ECO:0000256" key="1">
    <source>
        <dbReference type="ARBA" id="ARBA00034730"/>
    </source>
</evidence>
<feature type="region of interest" description="Disordered" evidence="2">
    <location>
        <begin position="310"/>
        <end position="373"/>
    </location>
</feature>
<dbReference type="Gene3D" id="1.25.40.540">
    <property type="entry name" value="TAP42-like family"/>
    <property type="match status" value="1"/>
</dbReference>
<dbReference type="PANTHER" id="PTHR10933:SF9">
    <property type="entry name" value="IMMUNOGLOBULIN-BINDING PROTEIN 1"/>
    <property type="match status" value="1"/>
</dbReference>
<dbReference type="GO" id="GO:0035303">
    <property type="term" value="P:regulation of dephosphorylation"/>
    <property type="evidence" value="ECO:0007669"/>
    <property type="project" value="TreeGrafter"/>
</dbReference>
<reference evidence="3" key="2">
    <citation type="submission" date="2020-11" db="EMBL/GenBank/DDBJ databases">
        <authorList>
            <person name="McCartney M.A."/>
            <person name="Auch B."/>
            <person name="Kono T."/>
            <person name="Mallez S."/>
            <person name="Becker A."/>
            <person name="Gohl D.M."/>
            <person name="Silverstein K.A.T."/>
            <person name="Koren S."/>
            <person name="Bechman K.B."/>
            <person name="Herman A."/>
            <person name="Abrahante J.E."/>
            <person name="Garbe J."/>
        </authorList>
    </citation>
    <scope>NUCLEOTIDE SEQUENCE</scope>
    <source>
        <strain evidence="3">Duluth1</strain>
        <tissue evidence="3">Whole animal</tissue>
    </source>
</reference>
<dbReference type="Proteomes" id="UP000828390">
    <property type="component" value="Unassembled WGS sequence"/>
</dbReference>
<dbReference type="FunFam" id="1.25.40.540:FF:000003">
    <property type="entry name" value="Immunoglobulin (CD79A)-binding protein 1"/>
    <property type="match status" value="1"/>
</dbReference>
<gene>
    <name evidence="3" type="ORF">DPMN_078888</name>
</gene>
<evidence type="ECO:0000256" key="2">
    <source>
        <dbReference type="SAM" id="MobiDB-lite"/>
    </source>
</evidence>
<evidence type="ECO:0008006" key="5">
    <source>
        <dbReference type="Google" id="ProtNLM"/>
    </source>
</evidence>
<organism evidence="3 4">
    <name type="scientific">Dreissena polymorpha</name>
    <name type="common">Zebra mussel</name>
    <name type="synonym">Mytilus polymorpha</name>
    <dbReference type="NCBI Taxonomy" id="45954"/>
    <lineage>
        <taxon>Eukaryota</taxon>
        <taxon>Metazoa</taxon>
        <taxon>Spiralia</taxon>
        <taxon>Lophotrochozoa</taxon>
        <taxon>Mollusca</taxon>
        <taxon>Bivalvia</taxon>
        <taxon>Autobranchia</taxon>
        <taxon>Heteroconchia</taxon>
        <taxon>Euheterodonta</taxon>
        <taxon>Imparidentia</taxon>
        <taxon>Neoheterodontei</taxon>
        <taxon>Myida</taxon>
        <taxon>Dreissenoidea</taxon>
        <taxon>Dreissenidae</taxon>
        <taxon>Dreissena</taxon>
    </lineage>
</organism>
<dbReference type="EMBL" id="JAIWYP010000015">
    <property type="protein sequence ID" value="KAH3703841.1"/>
    <property type="molecule type" value="Genomic_DNA"/>
</dbReference>
<name>A0A9D3YSP7_DREPO</name>
<dbReference type="GO" id="GO:0005829">
    <property type="term" value="C:cytosol"/>
    <property type="evidence" value="ECO:0007669"/>
    <property type="project" value="TreeGrafter"/>
</dbReference>
<dbReference type="InterPro" id="IPR007304">
    <property type="entry name" value="TAP46-like"/>
</dbReference>
<protein>
    <recommendedName>
        <fullName evidence="5">Immunoglobulin-binding protein 1</fullName>
    </recommendedName>
</protein>
<dbReference type="AlphaFoldDB" id="A0A9D3YSP7"/>